<proteinExistence type="predicted"/>
<evidence type="ECO:0000313" key="2">
    <source>
        <dbReference type="Proteomes" id="UP000728185"/>
    </source>
</evidence>
<name>A0A8E0RUG0_9TREM</name>
<organism evidence="1 2">
    <name type="scientific">Fasciolopsis buskii</name>
    <dbReference type="NCBI Taxonomy" id="27845"/>
    <lineage>
        <taxon>Eukaryota</taxon>
        <taxon>Metazoa</taxon>
        <taxon>Spiralia</taxon>
        <taxon>Lophotrochozoa</taxon>
        <taxon>Platyhelminthes</taxon>
        <taxon>Trematoda</taxon>
        <taxon>Digenea</taxon>
        <taxon>Plagiorchiida</taxon>
        <taxon>Echinostomata</taxon>
        <taxon>Echinostomatoidea</taxon>
        <taxon>Fasciolidae</taxon>
        <taxon>Fasciolopsis</taxon>
    </lineage>
</organism>
<dbReference type="EMBL" id="LUCM01004623">
    <property type="protein sequence ID" value="KAA0194090.1"/>
    <property type="molecule type" value="Genomic_DNA"/>
</dbReference>
<reference evidence="1" key="1">
    <citation type="submission" date="2019-05" db="EMBL/GenBank/DDBJ databases">
        <title>Annotation for the trematode Fasciolopsis buski.</title>
        <authorList>
            <person name="Choi Y.-J."/>
        </authorList>
    </citation>
    <scope>NUCLEOTIDE SEQUENCE</scope>
    <source>
        <strain evidence="1">HT</strain>
        <tissue evidence="1">Whole worm</tissue>
    </source>
</reference>
<comment type="caution">
    <text evidence="1">The sequence shown here is derived from an EMBL/GenBank/DDBJ whole genome shotgun (WGS) entry which is preliminary data.</text>
</comment>
<gene>
    <name evidence="1" type="ORF">FBUS_05751</name>
</gene>
<keyword evidence="2" id="KW-1185">Reference proteome</keyword>
<evidence type="ECO:0000313" key="1">
    <source>
        <dbReference type="EMBL" id="KAA0194090.1"/>
    </source>
</evidence>
<sequence>MSPEPSVSNTQTAESGSRTLPGMIAVSRFVGCQDSLIVCGPASGSVEPVTSCSPVPGSSGSAGGGDGSNVLGVYRSSVDGSPQYCALGRMPSAVLRGRITALSSLSESGLLIAGTLHGSLSLIH</sequence>
<dbReference type="Proteomes" id="UP000728185">
    <property type="component" value="Unassembled WGS sequence"/>
</dbReference>
<accession>A0A8E0RUG0</accession>
<dbReference type="AlphaFoldDB" id="A0A8E0RUG0"/>
<protein>
    <submittedName>
        <fullName evidence="1">Uncharacterized protein</fullName>
    </submittedName>
</protein>